<keyword evidence="3" id="KW-1185">Reference proteome</keyword>
<name>A0ABP0K1I5_9DINO</name>
<protein>
    <recommendedName>
        <fullName evidence="1">DUF4116 domain-containing protein</fullName>
    </recommendedName>
</protein>
<accession>A0ABP0K1I5</accession>
<dbReference type="InterPro" id="IPR025197">
    <property type="entry name" value="DUF4116"/>
</dbReference>
<sequence length="97" mass="10947">MSEKALKGLHSSIDLVVKDPARKDYALKALAVHGRALQFLAPQLRADKEVVLKAVKNDGWALQWADQECRKDRELVLKAASMPASPMKFMEREERMA</sequence>
<evidence type="ECO:0000313" key="2">
    <source>
        <dbReference type="EMBL" id="CAK9020406.1"/>
    </source>
</evidence>
<comment type="caution">
    <text evidence="2">The sequence shown here is derived from an EMBL/GenBank/DDBJ whole genome shotgun (WGS) entry which is preliminary data.</text>
</comment>
<proteinExistence type="predicted"/>
<evidence type="ECO:0000313" key="3">
    <source>
        <dbReference type="Proteomes" id="UP001642484"/>
    </source>
</evidence>
<dbReference type="Proteomes" id="UP001642484">
    <property type="component" value="Unassembled WGS sequence"/>
</dbReference>
<gene>
    <name evidence="2" type="ORF">CCMP2556_LOCUS14045</name>
</gene>
<feature type="domain" description="DUF4116" evidence="1">
    <location>
        <begin position="47"/>
        <end position="81"/>
    </location>
</feature>
<evidence type="ECO:0000259" key="1">
    <source>
        <dbReference type="Pfam" id="PF13475"/>
    </source>
</evidence>
<organism evidence="2 3">
    <name type="scientific">Durusdinium trenchii</name>
    <dbReference type="NCBI Taxonomy" id="1381693"/>
    <lineage>
        <taxon>Eukaryota</taxon>
        <taxon>Sar</taxon>
        <taxon>Alveolata</taxon>
        <taxon>Dinophyceae</taxon>
        <taxon>Suessiales</taxon>
        <taxon>Symbiodiniaceae</taxon>
        <taxon>Durusdinium</taxon>
    </lineage>
</organism>
<dbReference type="Pfam" id="PF13475">
    <property type="entry name" value="DUF4116"/>
    <property type="match status" value="1"/>
</dbReference>
<dbReference type="EMBL" id="CAXAMN010007113">
    <property type="protein sequence ID" value="CAK9020406.1"/>
    <property type="molecule type" value="Genomic_DNA"/>
</dbReference>
<reference evidence="2 3" key="1">
    <citation type="submission" date="2024-02" db="EMBL/GenBank/DDBJ databases">
        <authorList>
            <person name="Chen Y."/>
            <person name="Shah S."/>
            <person name="Dougan E. K."/>
            <person name="Thang M."/>
            <person name="Chan C."/>
        </authorList>
    </citation>
    <scope>NUCLEOTIDE SEQUENCE [LARGE SCALE GENOMIC DNA]</scope>
</reference>